<accession>A0A517TAS3</accession>
<feature type="domain" description="DUF1588" evidence="4">
    <location>
        <begin position="618"/>
        <end position="717"/>
    </location>
</feature>
<dbReference type="EMBL" id="CP036316">
    <property type="protein sequence ID" value="QDT65473.1"/>
    <property type="molecule type" value="Genomic_DNA"/>
</dbReference>
<dbReference type="Pfam" id="PF07626">
    <property type="entry name" value="PSD3"/>
    <property type="match status" value="1"/>
</dbReference>
<feature type="domain" description="Cytochrome C Planctomycete-type" evidence="6">
    <location>
        <begin position="46"/>
        <end position="93"/>
    </location>
</feature>
<dbReference type="Pfam" id="PF07627">
    <property type="entry name" value="PSCyt3"/>
    <property type="match status" value="1"/>
</dbReference>
<dbReference type="InterPro" id="IPR013039">
    <property type="entry name" value="DUF1588"/>
</dbReference>
<dbReference type="InterPro" id="IPR013036">
    <property type="entry name" value="DUF1587"/>
</dbReference>
<dbReference type="RefSeq" id="WP_145263505.1">
    <property type="nucleotide sequence ID" value="NZ_CP036316.1"/>
</dbReference>
<dbReference type="Pfam" id="PF07624">
    <property type="entry name" value="PSD2"/>
    <property type="match status" value="1"/>
</dbReference>
<dbReference type="InterPro" id="IPR011429">
    <property type="entry name" value="Cyt_c_Planctomycete-type"/>
</dbReference>
<dbReference type="InterPro" id="IPR013043">
    <property type="entry name" value="DUF1595"/>
</dbReference>
<keyword evidence="9" id="KW-1185">Reference proteome</keyword>
<sequence length="813" mass="92483">MFIKTQPHQTAVSIFVTLVLVICSTGMAAEVESFDERAKPFLAKYCLSCHNEETQEGDFRIDSLSRDFVLGADAELWAEVLGRINGGEMPPEDEPQPSIDETEAFVGWIAGQLKSGEAARMARRSPVEHYRLNREEYANTIYDLLGVHYDTKAPGAFTDDPEWHGFTRLGSLLSLSPSHVEKYLKAADVVLDSAYPDRPPKVQTWRKDALDIDWPNRYKREQLKEEGILDQVRTLIWPGHRLTYVGPAHGGHEFSPGIYRARMQISGLKPIGGRPPHVALYSKELGRMLHEQDVLAPEKEPTTIEFETFLAGKLNVTINNEVPGPSNSGRAGRPTGQFVFTTLDNPKSRAPWQRKMTDDEGNPLYPFLIFDWIEWEGPIIKEHEAAKRALYFPQSEGNMEEVHACLLRFAEAAWRRPVSDVELQPYIELVSQEQAAGEKFRSAYKAAMLGILASSNFYYLSEGSAGEVRSQINDWELATRLSYFLWNSMPDDELFTVAKRGELSQPAVLRSQLQRMLADSKIKRFYESFPYQWLQLHKVGMFPPDQKMFPDYDPWLETSMIQESRAYFREMFEQNLPLDEFLDSNWTMLNPRLALHYDIDGINKSGFQRIQLNKDTHRGGLLTHAGILSMTSDGQRHRPVHRGVWVSEAIFGRTPPPPPANVDPIEPNPLNEPKATIRMKLEAHVHDPNCAACHRKIDPLGFAFDNFDAIGRYRTEEEVPRGKGKNPAVNATGALPDGRPFSGPDEFKNLLAEDSDRFAHTFIEKLATYALRRTLTFDDQTEIEAIVEQTKSSDFRVRDMLASFVMSDLFQQR</sequence>
<evidence type="ECO:0000259" key="2">
    <source>
        <dbReference type="Pfam" id="PF07624"/>
    </source>
</evidence>
<feature type="domain" description="DUF1595" evidence="7">
    <location>
        <begin position="404"/>
        <end position="462"/>
    </location>
</feature>
<protein>
    <submittedName>
        <fullName evidence="8">Planctomycete cytochrome C</fullName>
    </submittedName>
</protein>
<dbReference type="AlphaFoldDB" id="A0A517TAS3"/>
<evidence type="ECO:0000259" key="5">
    <source>
        <dbReference type="Pfam" id="PF07631"/>
    </source>
</evidence>
<proteinExistence type="predicted"/>
<feature type="region of interest" description="Disordered" evidence="1">
    <location>
        <begin position="718"/>
        <end position="740"/>
    </location>
</feature>
<dbReference type="InterPro" id="IPR011478">
    <property type="entry name" value="DUF1585"/>
</dbReference>
<organism evidence="8 9">
    <name type="scientific">Calycomorphotria hydatis</name>
    <dbReference type="NCBI Taxonomy" id="2528027"/>
    <lineage>
        <taxon>Bacteria</taxon>
        <taxon>Pseudomonadati</taxon>
        <taxon>Planctomycetota</taxon>
        <taxon>Planctomycetia</taxon>
        <taxon>Planctomycetales</taxon>
        <taxon>Planctomycetaceae</taxon>
        <taxon>Calycomorphotria</taxon>
    </lineage>
</organism>
<dbReference type="InterPro" id="IPR013042">
    <property type="entry name" value="DUF1592"/>
</dbReference>
<dbReference type="OrthoDB" id="175242at2"/>
<evidence type="ECO:0000259" key="3">
    <source>
        <dbReference type="Pfam" id="PF07626"/>
    </source>
</evidence>
<name>A0A517TAS3_9PLAN</name>
<evidence type="ECO:0000313" key="8">
    <source>
        <dbReference type="EMBL" id="QDT65473.1"/>
    </source>
</evidence>
<feature type="domain" description="DUF1587" evidence="3">
    <location>
        <begin position="131"/>
        <end position="194"/>
    </location>
</feature>
<dbReference type="Pfam" id="PF07637">
    <property type="entry name" value="PSD5"/>
    <property type="match status" value="1"/>
</dbReference>
<evidence type="ECO:0000313" key="9">
    <source>
        <dbReference type="Proteomes" id="UP000319976"/>
    </source>
</evidence>
<dbReference type="Pfam" id="PF07631">
    <property type="entry name" value="PSD4"/>
    <property type="match status" value="1"/>
</dbReference>
<dbReference type="Pfam" id="PF07635">
    <property type="entry name" value="PSCyt1"/>
    <property type="match status" value="1"/>
</dbReference>
<dbReference type="Proteomes" id="UP000319976">
    <property type="component" value="Chromosome"/>
</dbReference>
<evidence type="ECO:0000256" key="1">
    <source>
        <dbReference type="SAM" id="MobiDB-lite"/>
    </source>
</evidence>
<gene>
    <name evidence="8" type="ORF">V22_27270</name>
</gene>
<feature type="domain" description="DUF1585" evidence="2">
    <location>
        <begin position="737"/>
        <end position="810"/>
    </location>
</feature>
<evidence type="ECO:0000259" key="7">
    <source>
        <dbReference type="Pfam" id="PF07637"/>
    </source>
</evidence>
<evidence type="ECO:0000259" key="4">
    <source>
        <dbReference type="Pfam" id="PF07627"/>
    </source>
</evidence>
<reference evidence="8 9" key="1">
    <citation type="submission" date="2019-02" db="EMBL/GenBank/DDBJ databases">
        <title>Deep-cultivation of Planctomycetes and their phenomic and genomic characterization uncovers novel biology.</title>
        <authorList>
            <person name="Wiegand S."/>
            <person name="Jogler M."/>
            <person name="Boedeker C."/>
            <person name="Pinto D."/>
            <person name="Vollmers J."/>
            <person name="Rivas-Marin E."/>
            <person name="Kohn T."/>
            <person name="Peeters S.H."/>
            <person name="Heuer A."/>
            <person name="Rast P."/>
            <person name="Oberbeckmann S."/>
            <person name="Bunk B."/>
            <person name="Jeske O."/>
            <person name="Meyerdierks A."/>
            <person name="Storesund J.E."/>
            <person name="Kallscheuer N."/>
            <person name="Luecker S."/>
            <person name="Lage O.M."/>
            <person name="Pohl T."/>
            <person name="Merkel B.J."/>
            <person name="Hornburger P."/>
            <person name="Mueller R.-W."/>
            <person name="Bruemmer F."/>
            <person name="Labrenz M."/>
            <person name="Spormann A.M."/>
            <person name="Op den Camp H."/>
            <person name="Overmann J."/>
            <person name="Amann R."/>
            <person name="Jetten M.S.M."/>
            <person name="Mascher T."/>
            <person name="Medema M.H."/>
            <person name="Devos D.P."/>
            <person name="Kaster A.-K."/>
            <person name="Ovreas L."/>
            <person name="Rohde M."/>
            <person name="Galperin M.Y."/>
            <person name="Jogler C."/>
        </authorList>
    </citation>
    <scope>NUCLEOTIDE SEQUENCE [LARGE SCALE GENOMIC DNA]</scope>
    <source>
        <strain evidence="8 9">V22</strain>
    </source>
</reference>
<dbReference type="KEGG" id="chya:V22_27270"/>
<evidence type="ECO:0000259" key="6">
    <source>
        <dbReference type="Pfam" id="PF07635"/>
    </source>
</evidence>
<feature type="domain" description="DUF1592" evidence="5">
    <location>
        <begin position="472"/>
        <end position="599"/>
    </location>
</feature>